<evidence type="ECO:0000313" key="3">
    <source>
        <dbReference type="EMBL" id="OAP63077.1"/>
    </source>
</evidence>
<feature type="transmembrane region" description="Helical" evidence="2">
    <location>
        <begin position="144"/>
        <end position="161"/>
    </location>
</feature>
<feature type="region of interest" description="Disordered" evidence="1">
    <location>
        <begin position="1"/>
        <end position="46"/>
    </location>
</feature>
<keyword evidence="2" id="KW-0472">Membrane</keyword>
<dbReference type="OrthoDB" id="3344043at2759"/>
<feature type="compositionally biased region" description="Low complexity" evidence="1">
    <location>
        <begin position="24"/>
        <end position="33"/>
    </location>
</feature>
<dbReference type="STRING" id="1367422.A0A178ZTI0"/>
<organism evidence="3 4">
    <name type="scientific">Fonsecaea erecta</name>
    <dbReference type="NCBI Taxonomy" id="1367422"/>
    <lineage>
        <taxon>Eukaryota</taxon>
        <taxon>Fungi</taxon>
        <taxon>Dikarya</taxon>
        <taxon>Ascomycota</taxon>
        <taxon>Pezizomycotina</taxon>
        <taxon>Eurotiomycetes</taxon>
        <taxon>Chaetothyriomycetidae</taxon>
        <taxon>Chaetothyriales</taxon>
        <taxon>Herpotrichiellaceae</taxon>
        <taxon>Fonsecaea</taxon>
    </lineage>
</organism>
<evidence type="ECO:0000256" key="2">
    <source>
        <dbReference type="SAM" id="Phobius"/>
    </source>
</evidence>
<feature type="transmembrane region" description="Helical" evidence="2">
    <location>
        <begin position="216"/>
        <end position="238"/>
    </location>
</feature>
<evidence type="ECO:0000313" key="4">
    <source>
        <dbReference type="Proteomes" id="UP000078343"/>
    </source>
</evidence>
<dbReference type="Proteomes" id="UP000078343">
    <property type="component" value="Unassembled WGS sequence"/>
</dbReference>
<sequence length="735" mass="79093">MAAMQGQPLSPTRIPLLSEKAAGTPATQSTSSDSPPPTPKPHHAVKDNMEGALPSLLWGAFAPCVPVAVISSVLLTAILYNRIDSSYVFLPKHQGTTSTSEGLQTLQNIQQIENSGGDRAYYLHYNTITNPAVLHMISSWTAKIIPFVTGASMALVAFFAGQRIMKATASKSEKLPSPHQVSILIGLLNGGGTQPLLDTVKYRWQNHESLVQPVPLAFWCLSFIVFMTFAIGAVDSWFGTVTTALNIELVVPKNHTAFFSYGRGLNSSQCGPGDWQVRSCPGNAQASCSYPCSITNWTAANGERHGVLNAQQAAEVLMSNSYNNTIYNVTTGGSNYYFLGDVRSSTTLDFAATTLAIKTQCHMVTQDCNVTNNGDLSSGFTCGAYSAPSFSYSGEVGVDPKNAMSSPDEAMVGIQFFNDTAKTQPVGFGSSTTDLFSTQNPLQFLVWSKGFPPVDTGEDQFKHMRDAYFLKYDATGDTVFILNCSAVIAQVKYHWINASVSLVELEADEDVADYYGAVFSAPFAINSALSHLSLQDAAALAAYQKTPEGLSKVFGDRFSQAAVALSSGIAIKVQNEQEWTRNNNYLAVRVPYVPLYLLVALKAIYALFALSLAVLAVFLTQPSQAQEVKERLTVDGLAAGFFEPHANHEKAVKKVCDLFAEHQSPEKSDDTQKIGLLQTDKGGWLWVSVVKKAAEGLGIQQAADYAIGQVADAAATQMGAVGTLGQGYKLVKEII</sequence>
<dbReference type="RefSeq" id="XP_018696444.1">
    <property type="nucleotide sequence ID" value="XM_018833820.1"/>
</dbReference>
<keyword evidence="2" id="KW-1133">Transmembrane helix</keyword>
<reference evidence="3 4" key="1">
    <citation type="submission" date="2016-04" db="EMBL/GenBank/DDBJ databases">
        <title>Draft genome of Fonsecaea erecta CBS 125763.</title>
        <authorList>
            <person name="Weiss V.A."/>
            <person name="Vicente V.A."/>
            <person name="Raittz R.T."/>
            <person name="Moreno L.F."/>
            <person name="De Souza E.M."/>
            <person name="Pedrosa F.O."/>
            <person name="Steffens M.B."/>
            <person name="Faoro H."/>
            <person name="Tadra-Sfeir M.Z."/>
            <person name="Najafzadeh M.J."/>
            <person name="Felipe M.S."/>
            <person name="Teixeira M."/>
            <person name="Sun J."/>
            <person name="Xi L."/>
            <person name="Gomes R."/>
            <person name="De Azevedo C.M."/>
            <person name="Salgado C.G."/>
            <person name="Da Silva M.B."/>
            <person name="Nascimento M.F."/>
            <person name="Queiroz-Telles F."/>
            <person name="Attili D.S."/>
            <person name="Gorbushina A."/>
        </authorList>
    </citation>
    <scope>NUCLEOTIDE SEQUENCE [LARGE SCALE GENOMIC DNA]</scope>
    <source>
        <strain evidence="3 4">CBS 125763</strain>
    </source>
</reference>
<dbReference type="EMBL" id="LVYI01000002">
    <property type="protein sequence ID" value="OAP63077.1"/>
    <property type="molecule type" value="Genomic_DNA"/>
</dbReference>
<proteinExistence type="predicted"/>
<name>A0A178ZTI0_9EURO</name>
<keyword evidence="2" id="KW-0812">Transmembrane</keyword>
<gene>
    <name evidence="3" type="ORF">AYL99_02304</name>
</gene>
<keyword evidence="4" id="KW-1185">Reference proteome</keyword>
<feature type="transmembrane region" description="Helical" evidence="2">
    <location>
        <begin position="56"/>
        <end position="80"/>
    </location>
</feature>
<evidence type="ECO:0000256" key="1">
    <source>
        <dbReference type="SAM" id="MobiDB-lite"/>
    </source>
</evidence>
<protein>
    <submittedName>
        <fullName evidence="3">Uncharacterized protein</fullName>
    </submittedName>
</protein>
<dbReference type="AlphaFoldDB" id="A0A178ZTI0"/>
<accession>A0A178ZTI0</accession>
<dbReference type="GeneID" id="30006474"/>
<comment type="caution">
    <text evidence="3">The sequence shown here is derived from an EMBL/GenBank/DDBJ whole genome shotgun (WGS) entry which is preliminary data.</text>
</comment>
<feature type="transmembrane region" description="Helical" evidence="2">
    <location>
        <begin position="595"/>
        <end position="619"/>
    </location>
</feature>